<evidence type="ECO:0000313" key="2">
    <source>
        <dbReference type="EMBL" id="RLN11268.1"/>
    </source>
</evidence>
<keyword evidence="3" id="KW-1185">Reference proteome</keyword>
<evidence type="ECO:0000256" key="1">
    <source>
        <dbReference type="SAM" id="MobiDB-lite"/>
    </source>
</evidence>
<dbReference type="AlphaFoldDB" id="A0A3L6RYI4"/>
<sequence>MYILGGLDFDIVNLFICELEDAIMDGMTIHRQQPFAHWISWICAQLAQGHYMEDYTRSRTRFKVYSPSGPRDGHRGARGQQILQQRAEAEGAADPTAAEAASLAAAEARLPTYLATDSEDSEDDEDYIPSVAVHREAHDSEAGPSGAGAAADTEGAVHHELSPPTPPPVIAAQVTVLDTLATILQALTEEQRRSNERQDRLQAEQARL</sequence>
<dbReference type="EMBL" id="PQIB02000006">
    <property type="protein sequence ID" value="RLN11268.1"/>
    <property type="molecule type" value="Genomic_DNA"/>
</dbReference>
<protein>
    <submittedName>
        <fullName evidence="2">Uncharacterized protein</fullName>
    </submittedName>
</protein>
<reference evidence="3" key="1">
    <citation type="journal article" date="2019" name="Nat. Commun.">
        <title>The genome of broomcorn millet.</title>
        <authorList>
            <person name="Zou C."/>
            <person name="Miki D."/>
            <person name="Li D."/>
            <person name="Tang Q."/>
            <person name="Xiao L."/>
            <person name="Rajput S."/>
            <person name="Deng P."/>
            <person name="Jia W."/>
            <person name="Huang R."/>
            <person name="Zhang M."/>
            <person name="Sun Y."/>
            <person name="Hu J."/>
            <person name="Fu X."/>
            <person name="Schnable P.S."/>
            <person name="Li F."/>
            <person name="Zhang H."/>
            <person name="Feng B."/>
            <person name="Zhu X."/>
            <person name="Liu R."/>
            <person name="Schnable J.C."/>
            <person name="Zhu J.-K."/>
            <person name="Zhang H."/>
        </authorList>
    </citation>
    <scope>NUCLEOTIDE SEQUENCE [LARGE SCALE GENOMIC DNA]</scope>
</reference>
<organism evidence="2 3">
    <name type="scientific">Panicum miliaceum</name>
    <name type="common">Proso millet</name>
    <name type="synonym">Broomcorn millet</name>
    <dbReference type="NCBI Taxonomy" id="4540"/>
    <lineage>
        <taxon>Eukaryota</taxon>
        <taxon>Viridiplantae</taxon>
        <taxon>Streptophyta</taxon>
        <taxon>Embryophyta</taxon>
        <taxon>Tracheophyta</taxon>
        <taxon>Spermatophyta</taxon>
        <taxon>Magnoliopsida</taxon>
        <taxon>Liliopsida</taxon>
        <taxon>Poales</taxon>
        <taxon>Poaceae</taxon>
        <taxon>PACMAD clade</taxon>
        <taxon>Panicoideae</taxon>
        <taxon>Panicodae</taxon>
        <taxon>Paniceae</taxon>
        <taxon>Panicinae</taxon>
        <taxon>Panicum</taxon>
        <taxon>Panicum sect. Panicum</taxon>
    </lineage>
</organism>
<feature type="compositionally biased region" description="Low complexity" evidence="1">
    <location>
        <begin position="142"/>
        <end position="151"/>
    </location>
</feature>
<gene>
    <name evidence="2" type="ORF">C2845_PM09G07480</name>
</gene>
<dbReference type="Proteomes" id="UP000275267">
    <property type="component" value="Unassembled WGS sequence"/>
</dbReference>
<evidence type="ECO:0000313" key="3">
    <source>
        <dbReference type="Proteomes" id="UP000275267"/>
    </source>
</evidence>
<feature type="region of interest" description="Disordered" evidence="1">
    <location>
        <begin position="136"/>
        <end position="164"/>
    </location>
</feature>
<name>A0A3L6RYI4_PANMI</name>
<proteinExistence type="predicted"/>
<accession>A0A3L6RYI4</accession>
<comment type="caution">
    <text evidence="2">The sequence shown here is derived from an EMBL/GenBank/DDBJ whole genome shotgun (WGS) entry which is preliminary data.</text>
</comment>